<dbReference type="AlphaFoldDB" id="A0ABD1ACV6"/>
<dbReference type="SUPFAM" id="SSF47473">
    <property type="entry name" value="EF-hand"/>
    <property type="match status" value="1"/>
</dbReference>
<dbReference type="CDD" id="cd00051">
    <property type="entry name" value="EFh"/>
    <property type="match status" value="1"/>
</dbReference>
<dbReference type="PROSITE" id="PS00018">
    <property type="entry name" value="EF_HAND_1"/>
    <property type="match status" value="2"/>
</dbReference>
<dbReference type="InterPro" id="IPR002048">
    <property type="entry name" value="EF_hand_dom"/>
</dbReference>
<organism evidence="3 4">
    <name type="scientific">Cardamine amara subsp. amara</name>
    <dbReference type="NCBI Taxonomy" id="228776"/>
    <lineage>
        <taxon>Eukaryota</taxon>
        <taxon>Viridiplantae</taxon>
        <taxon>Streptophyta</taxon>
        <taxon>Embryophyta</taxon>
        <taxon>Tracheophyta</taxon>
        <taxon>Spermatophyta</taxon>
        <taxon>Magnoliopsida</taxon>
        <taxon>eudicotyledons</taxon>
        <taxon>Gunneridae</taxon>
        <taxon>Pentapetalae</taxon>
        <taxon>rosids</taxon>
        <taxon>malvids</taxon>
        <taxon>Brassicales</taxon>
        <taxon>Brassicaceae</taxon>
        <taxon>Cardamineae</taxon>
        <taxon>Cardamine</taxon>
    </lineage>
</organism>
<dbReference type="InterPro" id="IPR018247">
    <property type="entry name" value="EF_Hand_1_Ca_BS"/>
</dbReference>
<proteinExistence type="predicted"/>
<dbReference type="Gene3D" id="1.10.238.10">
    <property type="entry name" value="EF-hand"/>
    <property type="match status" value="1"/>
</dbReference>
<evidence type="ECO:0000256" key="1">
    <source>
        <dbReference type="ARBA" id="ARBA00022837"/>
    </source>
</evidence>
<gene>
    <name evidence="3" type="ORF">V5N11_010736</name>
</gene>
<keyword evidence="4" id="KW-1185">Reference proteome</keyword>
<sequence length="167" mass="19692">MDELHEAAQAYYNNCTPEQQRLAWEFFKAMDVDGDGRVSLQEYSHFLCQTSGLAWVHPEMFRELDRDRDGQLDFWEVLTLYYVARTRTISCRHCRRHRWYNHQHCLFLDSYVLLRSRRSQDSQLQPLGDQNLAGEEPSTVGIVWWSAYRAMEMALLVGSLGTFCTIM</sequence>
<dbReference type="SMART" id="SM00054">
    <property type="entry name" value="EFh"/>
    <property type="match status" value="2"/>
</dbReference>
<dbReference type="Proteomes" id="UP001558713">
    <property type="component" value="Unassembled WGS sequence"/>
</dbReference>
<evidence type="ECO:0000313" key="4">
    <source>
        <dbReference type="Proteomes" id="UP001558713"/>
    </source>
</evidence>
<dbReference type="EMBL" id="JBANAX010000528">
    <property type="protein sequence ID" value="KAL1204632.1"/>
    <property type="molecule type" value="Genomic_DNA"/>
</dbReference>
<feature type="domain" description="EF-hand" evidence="2">
    <location>
        <begin position="18"/>
        <end position="53"/>
    </location>
</feature>
<reference evidence="3 4" key="1">
    <citation type="submission" date="2024-04" db="EMBL/GenBank/DDBJ databases">
        <title>Genome assembly C_amara_ONT_v2.</title>
        <authorList>
            <person name="Yant L."/>
            <person name="Moore C."/>
            <person name="Slenker M."/>
        </authorList>
    </citation>
    <scope>NUCLEOTIDE SEQUENCE [LARGE SCALE GENOMIC DNA]</scope>
    <source>
        <tissue evidence="3">Leaf</tissue>
    </source>
</reference>
<dbReference type="Pfam" id="PF13202">
    <property type="entry name" value="EF-hand_5"/>
    <property type="match status" value="1"/>
</dbReference>
<protein>
    <recommendedName>
        <fullName evidence="2">EF-hand domain-containing protein</fullName>
    </recommendedName>
</protein>
<evidence type="ECO:0000313" key="3">
    <source>
        <dbReference type="EMBL" id="KAL1204632.1"/>
    </source>
</evidence>
<keyword evidence="1" id="KW-0106">Calcium</keyword>
<dbReference type="Pfam" id="PF13833">
    <property type="entry name" value="EF-hand_8"/>
    <property type="match status" value="1"/>
</dbReference>
<feature type="domain" description="EF-hand" evidence="2">
    <location>
        <begin position="59"/>
        <end position="87"/>
    </location>
</feature>
<evidence type="ECO:0000259" key="2">
    <source>
        <dbReference type="PROSITE" id="PS50222"/>
    </source>
</evidence>
<name>A0ABD1ACV6_CARAN</name>
<dbReference type="PROSITE" id="PS50222">
    <property type="entry name" value="EF_HAND_2"/>
    <property type="match status" value="2"/>
</dbReference>
<accession>A0ABD1ACV6</accession>
<comment type="caution">
    <text evidence="3">The sequence shown here is derived from an EMBL/GenBank/DDBJ whole genome shotgun (WGS) entry which is preliminary data.</text>
</comment>
<dbReference type="InterPro" id="IPR011992">
    <property type="entry name" value="EF-hand-dom_pair"/>
</dbReference>